<keyword evidence="3" id="KW-1185">Reference proteome</keyword>
<evidence type="ECO:0000313" key="2">
    <source>
        <dbReference type="EMBL" id="CAI9770752.1"/>
    </source>
</evidence>
<dbReference type="AlphaFoldDB" id="A0AAD1ZPH6"/>
<sequence>MRLGFIIRVSKLSRSRSNGSAIGRALVCNKEGFRMPDKREKIVRQRAATRVGCMAMILVRKVSLVIASVATVEKPFMASEIALQPIKDISSTVKLPGSKSLYNRILLLAALSELPLLQMVVGRISHDEEKTSVYLQLLGTLTEIGSENVAPYIPDIVPLLVGAISRCIPPSPDPWPQI</sequence>
<accession>A0AAD1ZPH6</accession>
<dbReference type="PANTHER" id="PTHR46328">
    <property type="entry name" value="FAR-RED IMPAIRED RESPONSIVE (FAR1) FAMILY PROTEIN-RELATED"/>
    <property type="match status" value="1"/>
</dbReference>
<protein>
    <recommendedName>
        <fullName evidence="1">FAR1 domain-containing protein</fullName>
    </recommendedName>
</protein>
<organism evidence="2 3">
    <name type="scientific">Fraxinus pennsylvanica</name>
    <dbReference type="NCBI Taxonomy" id="56036"/>
    <lineage>
        <taxon>Eukaryota</taxon>
        <taxon>Viridiplantae</taxon>
        <taxon>Streptophyta</taxon>
        <taxon>Embryophyta</taxon>
        <taxon>Tracheophyta</taxon>
        <taxon>Spermatophyta</taxon>
        <taxon>Magnoliopsida</taxon>
        <taxon>eudicotyledons</taxon>
        <taxon>Gunneridae</taxon>
        <taxon>Pentapetalae</taxon>
        <taxon>asterids</taxon>
        <taxon>lamiids</taxon>
        <taxon>Lamiales</taxon>
        <taxon>Oleaceae</taxon>
        <taxon>Oleeae</taxon>
        <taxon>Fraxinus</taxon>
    </lineage>
</organism>
<dbReference type="InterPro" id="IPR004330">
    <property type="entry name" value="FAR1_DNA_bnd_dom"/>
</dbReference>
<evidence type="ECO:0000313" key="3">
    <source>
        <dbReference type="Proteomes" id="UP000834106"/>
    </source>
</evidence>
<feature type="domain" description="FAR1" evidence="1">
    <location>
        <begin position="2"/>
        <end position="62"/>
    </location>
</feature>
<dbReference type="Pfam" id="PF03101">
    <property type="entry name" value="FAR1"/>
    <property type="match status" value="1"/>
</dbReference>
<name>A0AAD1ZPH6_9LAMI</name>
<evidence type="ECO:0000259" key="1">
    <source>
        <dbReference type="Pfam" id="PF03101"/>
    </source>
</evidence>
<gene>
    <name evidence="2" type="ORF">FPE_LOCUS18182</name>
</gene>
<reference evidence="2" key="1">
    <citation type="submission" date="2023-05" db="EMBL/GenBank/DDBJ databases">
        <authorList>
            <person name="Huff M."/>
        </authorList>
    </citation>
    <scope>NUCLEOTIDE SEQUENCE</scope>
</reference>
<dbReference type="PANTHER" id="PTHR46328:SF42">
    <property type="entry name" value="PROTEIN FAR1-RELATED SEQUENCE 5-LIKE ISOFORM X1"/>
    <property type="match status" value="1"/>
</dbReference>
<dbReference type="Proteomes" id="UP000834106">
    <property type="component" value="Chromosome 11"/>
</dbReference>
<proteinExistence type="predicted"/>
<dbReference type="EMBL" id="OU503046">
    <property type="protein sequence ID" value="CAI9770752.1"/>
    <property type="molecule type" value="Genomic_DNA"/>
</dbReference>